<dbReference type="SUPFAM" id="SSF53474">
    <property type="entry name" value="alpha/beta-Hydrolases"/>
    <property type="match status" value="1"/>
</dbReference>
<keyword evidence="2" id="KW-0378">Hydrolase</keyword>
<dbReference type="Gene3D" id="3.40.50.1820">
    <property type="entry name" value="alpha/beta hydrolase"/>
    <property type="match status" value="1"/>
</dbReference>
<evidence type="ECO:0000313" key="3">
    <source>
        <dbReference type="Proteomes" id="UP000008720"/>
    </source>
</evidence>
<sequence length="274" mass="31490">MNKSLFFLFLPLNLLAIDPDKEYTITPDSIGWEYEELTATTEDGYDLNTWIYAPNPDNEKDEVLVLVYPDAGNMSYFVYHASIMANLGYTVVTFDYRGFGKSDDFDIKSDYLFHTEFATDLEAVVNFTEKKIKNKGIGVWGLSMGTMVTTYAFQEIKNKIEFLIYDAFVYNPADHIQRTKSLKGKETYSPIESNEYIQKWKVIDIPLLLFAGKEDKITTVQDAKTNRDVFSIKPEIEFFAGGHLMGFQHKIDNKGFGGWYSSQMQEFIEVISLN</sequence>
<dbReference type="InterPro" id="IPR022742">
    <property type="entry name" value="Hydrolase_4"/>
</dbReference>
<dbReference type="EMBL" id="CP002349">
    <property type="protein sequence ID" value="ADR23582.1"/>
    <property type="molecule type" value="Genomic_DNA"/>
</dbReference>
<reference evidence="2 3" key="1">
    <citation type="journal article" date="2011" name="Stand. Genomic Sci.">
        <title>Complete genome sequence of Marivirga tractuosa type strain (H-43).</title>
        <authorList>
            <person name="Pagani I."/>
            <person name="Chertkov O."/>
            <person name="Lapidus A."/>
            <person name="Lucas S."/>
            <person name="Del Rio T.G."/>
            <person name="Tice H."/>
            <person name="Copeland A."/>
            <person name="Cheng J.F."/>
            <person name="Nolan M."/>
            <person name="Saunders E."/>
            <person name="Pitluck S."/>
            <person name="Held B."/>
            <person name="Goodwin L."/>
            <person name="Liolios K."/>
            <person name="Ovchinikova G."/>
            <person name="Ivanova N."/>
            <person name="Mavromatis K."/>
            <person name="Pati A."/>
            <person name="Chen A."/>
            <person name="Palaniappan K."/>
            <person name="Land M."/>
            <person name="Hauser L."/>
            <person name="Jeffries C.D."/>
            <person name="Detter J.C."/>
            <person name="Han C."/>
            <person name="Tapia R."/>
            <person name="Ngatchou-Djao O.D."/>
            <person name="Rohde M."/>
            <person name="Goker M."/>
            <person name="Spring S."/>
            <person name="Sikorski J."/>
            <person name="Woyke T."/>
            <person name="Bristow J."/>
            <person name="Eisen J.A."/>
            <person name="Markowitz V."/>
            <person name="Hugenholtz P."/>
            <person name="Klenk H.P."/>
            <person name="Kyrpides N.C."/>
        </authorList>
    </citation>
    <scope>NUCLEOTIDE SEQUENCE [LARGE SCALE GENOMIC DNA]</scope>
    <source>
        <strain evidence="3">ATCC 23168 / DSM 4126 / NBRC 15989 / NCIMB 1408 / VKM B-1430 / H-43</strain>
    </source>
</reference>
<keyword evidence="3" id="KW-1185">Reference proteome</keyword>
<evidence type="ECO:0000259" key="1">
    <source>
        <dbReference type="Pfam" id="PF12146"/>
    </source>
</evidence>
<organism evidence="2 3">
    <name type="scientific">Marivirga tractuosa (strain ATCC 23168 / DSM 4126 / NBRC 15989 / NCIMB 1408 / VKM B-1430 / H-43)</name>
    <name type="common">Microscilla tractuosa</name>
    <name type="synonym">Flexibacter tractuosus</name>
    <dbReference type="NCBI Taxonomy" id="643867"/>
    <lineage>
        <taxon>Bacteria</taxon>
        <taxon>Pseudomonadati</taxon>
        <taxon>Bacteroidota</taxon>
        <taxon>Cytophagia</taxon>
        <taxon>Cytophagales</taxon>
        <taxon>Marivirgaceae</taxon>
        <taxon>Marivirga</taxon>
    </lineage>
</organism>
<dbReference type="GO" id="GO:0016787">
    <property type="term" value="F:hydrolase activity"/>
    <property type="evidence" value="ECO:0007669"/>
    <property type="project" value="UniProtKB-KW"/>
</dbReference>
<proteinExistence type="predicted"/>
<evidence type="ECO:0000313" key="2">
    <source>
        <dbReference type="EMBL" id="ADR23582.1"/>
    </source>
</evidence>
<dbReference type="Proteomes" id="UP000008720">
    <property type="component" value="Chromosome"/>
</dbReference>
<dbReference type="PANTHER" id="PTHR12277:SF81">
    <property type="entry name" value="PROTEIN ABHD13"/>
    <property type="match status" value="1"/>
</dbReference>
<name>E4TP48_MARTH</name>
<dbReference type="RefSeq" id="WP_013455724.1">
    <property type="nucleotide sequence ID" value="NC_014759.1"/>
</dbReference>
<accession>E4TP48</accession>
<dbReference type="OrthoDB" id="9777090at2"/>
<dbReference type="PANTHER" id="PTHR12277">
    <property type="entry name" value="ALPHA/BETA HYDROLASE DOMAIN-CONTAINING PROTEIN"/>
    <property type="match status" value="1"/>
</dbReference>
<gene>
    <name evidence="2" type="ordered locus">Ftrac_3612</name>
</gene>
<protein>
    <submittedName>
        <fullName evidence="2">Alpha/beta hydrolase fold protein</fullName>
    </submittedName>
</protein>
<dbReference type="HOGENOM" id="CLU_999879_0_0_10"/>
<dbReference type="KEGG" id="mtt:Ftrac_3612"/>
<dbReference type="eggNOG" id="COG1073">
    <property type="taxonomic scope" value="Bacteria"/>
</dbReference>
<dbReference type="InterPro" id="IPR029058">
    <property type="entry name" value="AB_hydrolase_fold"/>
</dbReference>
<feature type="domain" description="Serine aminopeptidase S33" evidence="1">
    <location>
        <begin position="78"/>
        <end position="169"/>
    </location>
</feature>
<dbReference type="Pfam" id="PF12146">
    <property type="entry name" value="Hydrolase_4"/>
    <property type="match status" value="1"/>
</dbReference>
<dbReference type="STRING" id="643867.Ftrac_3612"/>
<dbReference type="AlphaFoldDB" id="E4TP48"/>